<sequence length="40" mass="4662">MQEFVIYQDILQKGRQQEALALIKCEQLQKLTKKSAANVR</sequence>
<organism evidence="1 2">
    <name type="scientific">Nostoc commune NIES-4072</name>
    <dbReference type="NCBI Taxonomy" id="2005467"/>
    <lineage>
        <taxon>Bacteria</taxon>
        <taxon>Bacillati</taxon>
        <taxon>Cyanobacteriota</taxon>
        <taxon>Cyanophyceae</taxon>
        <taxon>Nostocales</taxon>
        <taxon>Nostocaceae</taxon>
        <taxon>Nostoc</taxon>
    </lineage>
</organism>
<dbReference type="AlphaFoldDB" id="A0A2R5G2B5"/>
<dbReference type="Proteomes" id="UP000245124">
    <property type="component" value="Unassembled WGS sequence"/>
</dbReference>
<proteinExistence type="predicted"/>
<comment type="caution">
    <text evidence="1">The sequence shown here is derived from an EMBL/GenBank/DDBJ whole genome shotgun (WGS) entry which is preliminary data.</text>
</comment>
<gene>
    <name evidence="1" type="ORF">NIES4072_57000</name>
</gene>
<name>A0A2R5G2B5_NOSCO</name>
<evidence type="ECO:0000313" key="1">
    <source>
        <dbReference type="EMBL" id="GBG21994.1"/>
    </source>
</evidence>
<keyword evidence="2" id="KW-1185">Reference proteome</keyword>
<dbReference type="EMBL" id="BDUD01000001">
    <property type="protein sequence ID" value="GBG21994.1"/>
    <property type="molecule type" value="Genomic_DNA"/>
</dbReference>
<protein>
    <submittedName>
        <fullName evidence="1">Uncharacterized protein</fullName>
    </submittedName>
</protein>
<reference evidence="1 2" key="1">
    <citation type="submission" date="2017-06" db="EMBL/GenBank/DDBJ databases">
        <title>Genome sequencing of cyanobaciteial culture collection at National Institute for Environmental Studies (NIES).</title>
        <authorList>
            <person name="Hirose Y."/>
            <person name="Shimura Y."/>
            <person name="Fujisawa T."/>
            <person name="Nakamura Y."/>
            <person name="Kawachi M."/>
        </authorList>
    </citation>
    <scope>NUCLEOTIDE SEQUENCE [LARGE SCALE GENOMIC DNA]</scope>
    <source>
        <strain evidence="1 2">NIES-4072</strain>
    </source>
</reference>
<evidence type="ECO:0000313" key="2">
    <source>
        <dbReference type="Proteomes" id="UP000245124"/>
    </source>
</evidence>
<accession>A0A2R5G2B5</accession>